<organism evidence="5 6">
    <name type="scientific">Metabacillus herbersteinensis</name>
    <dbReference type="NCBI Taxonomy" id="283816"/>
    <lineage>
        <taxon>Bacteria</taxon>
        <taxon>Bacillati</taxon>
        <taxon>Bacillota</taxon>
        <taxon>Bacilli</taxon>
        <taxon>Bacillales</taxon>
        <taxon>Bacillaceae</taxon>
        <taxon>Metabacillus</taxon>
    </lineage>
</organism>
<keyword evidence="6" id="KW-1185">Reference proteome</keyword>
<dbReference type="Proteomes" id="UP001589854">
    <property type="component" value="Unassembled WGS sequence"/>
</dbReference>
<dbReference type="Gene3D" id="1.10.10.10">
    <property type="entry name" value="Winged helix-like DNA-binding domain superfamily/Winged helix DNA-binding domain"/>
    <property type="match status" value="1"/>
</dbReference>
<keyword evidence="2" id="KW-0238">DNA-binding</keyword>
<dbReference type="SMART" id="SM00345">
    <property type="entry name" value="HTH_GNTR"/>
    <property type="match status" value="1"/>
</dbReference>
<keyword evidence="3" id="KW-0804">Transcription</keyword>
<dbReference type="SUPFAM" id="SSF46785">
    <property type="entry name" value="Winged helix' DNA-binding domain"/>
    <property type="match status" value="1"/>
</dbReference>
<protein>
    <submittedName>
        <fullName evidence="5">GntR family transcriptional regulator</fullName>
    </submittedName>
</protein>
<evidence type="ECO:0000259" key="4">
    <source>
        <dbReference type="PROSITE" id="PS50949"/>
    </source>
</evidence>
<sequence>MAQQTKVSMVKQKVKAWIVEGKVLPGEKIYSENELVKMFEVSRHTVRQAVGDLVHEGWLYREQGAGTFVSNRSSQSQIQPVSSSGKNIGVITTYISDYIFPSIIKGIESYLSAHGYSLTFACTDNDPEKEKQCLEAMLNRNIDGLIVEPTRSSSYNPNLHYYLEMEQNNTPYLMINQYYPQLNPPNIILNDENGGFIATEHLIKLGHKKVVGLFKSDDIQGLNRMQGFIRAFRENDTPFFSEMIITYTTEEKEVTLLHRLKEILISEDKRPTGIVCYNDEIAINVLNLLRELEIKVPDDISIVGYDDSYLTEASETKITSVTHPKMDMGIEAAKWIVAAVENREKDTVEKRQKVYEPELVIRNSTSAILKQHNSNKHVI</sequence>
<reference evidence="5 6" key="1">
    <citation type="submission" date="2024-09" db="EMBL/GenBank/DDBJ databases">
        <authorList>
            <person name="Sun Q."/>
            <person name="Mori K."/>
        </authorList>
    </citation>
    <scope>NUCLEOTIDE SEQUENCE [LARGE SCALE GENOMIC DNA]</scope>
    <source>
        <strain evidence="5 6">CCM 7228</strain>
    </source>
</reference>
<dbReference type="RefSeq" id="WP_378935455.1">
    <property type="nucleotide sequence ID" value="NZ_JBHLVO010000013.1"/>
</dbReference>
<dbReference type="CDD" id="cd07377">
    <property type="entry name" value="WHTH_GntR"/>
    <property type="match status" value="1"/>
</dbReference>
<keyword evidence="1" id="KW-0805">Transcription regulation</keyword>
<dbReference type="PRINTS" id="PR00035">
    <property type="entry name" value="HTHGNTR"/>
</dbReference>
<dbReference type="Pfam" id="PF13377">
    <property type="entry name" value="Peripla_BP_3"/>
    <property type="match status" value="1"/>
</dbReference>
<dbReference type="CDD" id="cd01541">
    <property type="entry name" value="PBP1_AraR"/>
    <property type="match status" value="1"/>
</dbReference>
<evidence type="ECO:0000256" key="1">
    <source>
        <dbReference type="ARBA" id="ARBA00023015"/>
    </source>
</evidence>
<proteinExistence type="predicted"/>
<gene>
    <name evidence="5" type="ORF">ACFFIX_15230</name>
</gene>
<dbReference type="Gene3D" id="3.40.50.2300">
    <property type="match status" value="2"/>
</dbReference>
<dbReference type="InterPro" id="IPR036388">
    <property type="entry name" value="WH-like_DNA-bd_sf"/>
</dbReference>
<dbReference type="PROSITE" id="PS50949">
    <property type="entry name" value="HTH_GNTR"/>
    <property type="match status" value="1"/>
</dbReference>
<dbReference type="PANTHER" id="PTHR30146">
    <property type="entry name" value="LACI-RELATED TRANSCRIPTIONAL REPRESSOR"/>
    <property type="match status" value="1"/>
</dbReference>
<evidence type="ECO:0000256" key="3">
    <source>
        <dbReference type="ARBA" id="ARBA00023163"/>
    </source>
</evidence>
<dbReference type="InterPro" id="IPR000524">
    <property type="entry name" value="Tscrpt_reg_HTH_GntR"/>
</dbReference>
<evidence type="ECO:0000256" key="2">
    <source>
        <dbReference type="ARBA" id="ARBA00023125"/>
    </source>
</evidence>
<dbReference type="InterPro" id="IPR036390">
    <property type="entry name" value="WH_DNA-bd_sf"/>
</dbReference>
<dbReference type="InterPro" id="IPR028082">
    <property type="entry name" value="Peripla_BP_I"/>
</dbReference>
<dbReference type="InterPro" id="IPR046335">
    <property type="entry name" value="LacI/GalR-like_sensor"/>
</dbReference>
<accession>A0ABV6GGI3</accession>
<dbReference type="InterPro" id="IPR033532">
    <property type="entry name" value="AraR_ligand_bind_dom"/>
</dbReference>
<evidence type="ECO:0000313" key="5">
    <source>
        <dbReference type="EMBL" id="MFC0272786.1"/>
    </source>
</evidence>
<comment type="caution">
    <text evidence="5">The sequence shown here is derived from an EMBL/GenBank/DDBJ whole genome shotgun (WGS) entry which is preliminary data.</text>
</comment>
<dbReference type="Pfam" id="PF00392">
    <property type="entry name" value="GntR"/>
    <property type="match status" value="1"/>
</dbReference>
<feature type="domain" description="HTH gntR-type" evidence="4">
    <location>
        <begin position="4"/>
        <end position="72"/>
    </location>
</feature>
<name>A0ABV6GGI3_9BACI</name>
<evidence type="ECO:0000313" key="6">
    <source>
        <dbReference type="Proteomes" id="UP001589854"/>
    </source>
</evidence>
<dbReference type="PANTHER" id="PTHR30146:SF150">
    <property type="entry name" value="ARABINOSE METABOLISM TRANSCRIPTIONAL REPRESSOR"/>
    <property type="match status" value="1"/>
</dbReference>
<dbReference type="SUPFAM" id="SSF53822">
    <property type="entry name" value="Periplasmic binding protein-like I"/>
    <property type="match status" value="1"/>
</dbReference>
<dbReference type="EMBL" id="JBHLVO010000013">
    <property type="protein sequence ID" value="MFC0272786.1"/>
    <property type="molecule type" value="Genomic_DNA"/>
</dbReference>